<sequence>MKINRGAGFGKILPVSECAGDQRWNGSVKVYKFQIL</sequence>
<dbReference type="EMBL" id="FNDZ01000007">
    <property type="protein sequence ID" value="SDJ07566.1"/>
    <property type="molecule type" value="Genomic_DNA"/>
</dbReference>
<organism evidence="1 2">
    <name type="scientific">Proteiniclasticum ruminis</name>
    <dbReference type="NCBI Taxonomy" id="398199"/>
    <lineage>
        <taxon>Bacteria</taxon>
        <taxon>Bacillati</taxon>
        <taxon>Bacillota</taxon>
        <taxon>Clostridia</taxon>
        <taxon>Eubacteriales</taxon>
        <taxon>Clostridiaceae</taxon>
        <taxon>Proteiniclasticum</taxon>
    </lineage>
</organism>
<reference evidence="1 2" key="1">
    <citation type="submission" date="2016-10" db="EMBL/GenBank/DDBJ databases">
        <authorList>
            <person name="de Groot N.N."/>
        </authorList>
    </citation>
    <scope>NUCLEOTIDE SEQUENCE [LARGE SCALE GENOMIC DNA]</scope>
    <source>
        <strain evidence="1 2">CGMCC 1.5058</strain>
    </source>
</reference>
<evidence type="ECO:0000313" key="1">
    <source>
        <dbReference type="EMBL" id="SDJ07566.1"/>
    </source>
</evidence>
<protein>
    <submittedName>
        <fullName evidence="1">Uncharacterized protein</fullName>
    </submittedName>
</protein>
<accession>A0A1G8QS88</accession>
<evidence type="ECO:0000313" key="2">
    <source>
        <dbReference type="Proteomes" id="UP000183255"/>
    </source>
</evidence>
<dbReference type="Proteomes" id="UP000183255">
    <property type="component" value="Unassembled WGS sequence"/>
</dbReference>
<name>A0A1G8QS88_9CLOT</name>
<gene>
    <name evidence="1" type="ORF">SAMN05421804_10748</name>
</gene>
<dbReference type="AlphaFoldDB" id="A0A1G8QS88"/>
<proteinExistence type="predicted"/>